<name>A0ABU7L7A9_9NOCA</name>
<keyword evidence="5" id="KW-0444">Lipid biosynthesis</keyword>
<evidence type="ECO:0000256" key="7">
    <source>
        <dbReference type="ARBA" id="ARBA00022798"/>
    </source>
</evidence>
<reference evidence="13 14" key="1">
    <citation type="submission" date="2023-07" db="EMBL/GenBank/DDBJ databases">
        <authorList>
            <person name="Girao M."/>
            <person name="Carvalho M.F."/>
        </authorList>
    </citation>
    <scope>NUCLEOTIDE SEQUENCE [LARGE SCALE GENOMIC DNA]</scope>
    <source>
        <strain evidence="13 14">YIM65754</strain>
    </source>
</reference>
<dbReference type="SUPFAM" id="SSF52777">
    <property type="entry name" value="CoA-dependent acyltransferases"/>
    <property type="match status" value="1"/>
</dbReference>
<proteinExistence type="inferred from homology"/>
<keyword evidence="7" id="KW-0319">Glycerol metabolism</keyword>
<keyword evidence="8" id="KW-0443">Lipid metabolism</keyword>
<gene>
    <name evidence="13" type="ORF">Q7514_07770</name>
</gene>
<dbReference type="PANTHER" id="PTHR31650">
    <property type="entry name" value="O-ACYLTRANSFERASE (WSD1-LIKE) FAMILY PROTEIN"/>
    <property type="match status" value="1"/>
</dbReference>
<sequence length="489" mass="53023">MTRRHGVRLAPRDALHVFVEEANPDDPPAVMVSFYVFDTERGANPIRTRAEAATWFLDRLHRTPALRRRLHRVPADLDYPYWVEADIDPDHHIRFTTVGRTTRSALHRLMASMKESSLDPARPLWEVHVLTGIRGVADLPDASTIVALRMHHSVTDGLGAAGIARALFDDPDAAPTGGGAPTSVPGALRAASALPFRFARMAPAVLTAFRARKALTTLTAAGTITTPTQHRPRTRFDTRGSGPRQLGRVRMDLRDVRTLARATGTSVNDVILTVVGGGLHSYLEHHGETPPASLAAIVPRSTRRRSGVETGDVETGKARAANEVTLMYVDLHTDHADPLGRLRLVGESANLEKQRVARPETAATTAPVDVSPALDLKVSIRRARDRQISSRSDIVALANTTVTNVPRGTVEGLRFGDSPVVEALGTPMLSRNFDLVHAVASLGDVLDLTFLVSDSSMPDPEDYERRLASAFGDLCRTCAPGDNPMDARG</sequence>
<evidence type="ECO:0000256" key="1">
    <source>
        <dbReference type="ARBA" id="ARBA00004771"/>
    </source>
</evidence>
<evidence type="ECO:0000259" key="11">
    <source>
        <dbReference type="Pfam" id="PF03007"/>
    </source>
</evidence>
<dbReference type="InterPro" id="IPR009721">
    <property type="entry name" value="O-acyltransferase_WSD1_C"/>
</dbReference>
<comment type="similarity">
    <text evidence="3">Belongs to the long-chain O-acyltransferase family.</text>
</comment>
<protein>
    <recommendedName>
        <fullName evidence="4">diacylglycerol O-acyltransferase</fullName>
        <ecNumber evidence="4">2.3.1.20</ecNumber>
    </recommendedName>
</protein>
<dbReference type="Proteomes" id="UP001336020">
    <property type="component" value="Unassembled WGS sequence"/>
</dbReference>
<comment type="caution">
    <text evidence="13">The sequence shown here is derived from an EMBL/GenBank/DDBJ whole genome shotgun (WGS) entry which is preliminary data.</text>
</comment>
<keyword evidence="9" id="KW-0012">Acyltransferase</keyword>
<comment type="catalytic activity">
    <reaction evidence="10">
        <text>an acyl-CoA + a 1,2-diacyl-sn-glycerol = a triacyl-sn-glycerol + CoA</text>
        <dbReference type="Rhea" id="RHEA:10868"/>
        <dbReference type="ChEBI" id="CHEBI:17815"/>
        <dbReference type="ChEBI" id="CHEBI:57287"/>
        <dbReference type="ChEBI" id="CHEBI:58342"/>
        <dbReference type="ChEBI" id="CHEBI:64615"/>
        <dbReference type="EC" id="2.3.1.20"/>
    </reaction>
</comment>
<evidence type="ECO:0000256" key="10">
    <source>
        <dbReference type="ARBA" id="ARBA00048109"/>
    </source>
</evidence>
<dbReference type="InterPro" id="IPR045034">
    <property type="entry name" value="O-acyltransferase_WSD1-like"/>
</dbReference>
<evidence type="ECO:0000256" key="3">
    <source>
        <dbReference type="ARBA" id="ARBA00009587"/>
    </source>
</evidence>
<evidence type="ECO:0000256" key="4">
    <source>
        <dbReference type="ARBA" id="ARBA00013244"/>
    </source>
</evidence>
<evidence type="ECO:0000256" key="9">
    <source>
        <dbReference type="ARBA" id="ARBA00023315"/>
    </source>
</evidence>
<evidence type="ECO:0000313" key="14">
    <source>
        <dbReference type="Proteomes" id="UP001336020"/>
    </source>
</evidence>
<evidence type="ECO:0000256" key="8">
    <source>
        <dbReference type="ARBA" id="ARBA00023098"/>
    </source>
</evidence>
<comment type="pathway">
    <text evidence="2">Lipid metabolism.</text>
</comment>
<accession>A0ABU7L7A9</accession>
<dbReference type="EC" id="2.3.1.20" evidence="4"/>
<evidence type="ECO:0000256" key="6">
    <source>
        <dbReference type="ARBA" id="ARBA00022679"/>
    </source>
</evidence>
<dbReference type="InterPro" id="IPR004255">
    <property type="entry name" value="O-acyltransferase_WSD1_N"/>
</dbReference>
<keyword evidence="14" id="KW-1185">Reference proteome</keyword>
<dbReference type="Gene3D" id="3.30.559.10">
    <property type="entry name" value="Chloramphenicol acetyltransferase-like domain"/>
    <property type="match status" value="1"/>
</dbReference>
<evidence type="ECO:0000256" key="5">
    <source>
        <dbReference type="ARBA" id="ARBA00022516"/>
    </source>
</evidence>
<evidence type="ECO:0000313" key="13">
    <source>
        <dbReference type="EMBL" id="MEE2057425.1"/>
    </source>
</evidence>
<feature type="domain" description="O-acyltransferase WSD1-like N-terminal" evidence="11">
    <location>
        <begin position="26"/>
        <end position="271"/>
    </location>
</feature>
<comment type="pathway">
    <text evidence="1">Glycerolipid metabolism; triacylglycerol biosynthesis.</text>
</comment>
<dbReference type="Pfam" id="PF03007">
    <property type="entry name" value="WS_DGAT_cat"/>
    <property type="match status" value="1"/>
</dbReference>
<dbReference type="Gene3D" id="3.30.559.30">
    <property type="entry name" value="Nonribosomal peptide synthetase, condensation domain"/>
    <property type="match status" value="1"/>
</dbReference>
<dbReference type="InterPro" id="IPR023213">
    <property type="entry name" value="CAT-like_dom_sf"/>
</dbReference>
<evidence type="ECO:0000259" key="12">
    <source>
        <dbReference type="Pfam" id="PF06974"/>
    </source>
</evidence>
<dbReference type="Pfam" id="PF06974">
    <property type="entry name" value="WS_DGAT_C"/>
    <property type="match status" value="1"/>
</dbReference>
<feature type="domain" description="O-acyltransferase WSD1 C-terminal" evidence="12">
    <location>
        <begin position="322"/>
        <end position="472"/>
    </location>
</feature>
<dbReference type="RefSeq" id="WP_330132690.1">
    <property type="nucleotide sequence ID" value="NZ_JAUTXY010000003.1"/>
</dbReference>
<dbReference type="EMBL" id="JAUTXY010000003">
    <property type="protein sequence ID" value="MEE2057425.1"/>
    <property type="molecule type" value="Genomic_DNA"/>
</dbReference>
<evidence type="ECO:0000256" key="2">
    <source>
        <dbReference type="ARBA" id="ARBA00005189"/>
    </source>
</evidence>
<organism evidence="13 14">
    <name type="scientific">Rhodococcus artemisiae</name>
    <dbReference type="NCBI Taxonomy" id="714159"/>
    <lineage>
        <taxon>Bacteria</taxon>
        <taxon>Bacillati</taxon>
        <taxon>Actinomycetota</taxon>
        <taxon>Actinomycetes</taxon>
        <taxon>Mycobacteriales</taxon>
        <taxon>Nocardiaceae</taxon>
        <taxon>Rhodococcus</taxon>
    </lineage>
</organism>
<keyword evidence="6" id="KW-0808">Transferase</keyword>
<dbReference type="PANTHER" id="PTHR31650:SF1">
    <property type="entry name" value="WAX ESTER SYNTHASE_DIACYLGLYCEROL ACYLTRANSFERASE 4-RELATED"/>
    <property type="match status" value="1"/>
</dbReference>